<organism evidence="1 2">
    <name type="scientific">Nocardia suismassiliense</name>
    <dbReference type="NCBI Taxonomy" id="2077092"/>
    <lineage>
        <taxon>Bacteria</taxon>
        <taxon>Bacillati</taxon>
        <taxon>Actinomycetota</taxon>
        <taxon>Actinomycetes</taxon>
        <taxon>Mycobacteriales</taxon>
        <taxon>Nocardiaceae</taxon>
        <taxon>Nocardia</taxon>
    </lineage>
</organism>
<reference evidence="1 2" key="1">
    <citation type="submission" date="2024-10" db="EMBL/GenBank/DDBJ databases">
        <title>The Natural Products Discovery Center: Release of the First 8490 Sequenced Strains for Exploring Actinobacteria Biosynthetic Diversity.</title>
        <authorList>
            <person name="Kalkreuter E."/>
            <person name="Kautsar S.A."/>
            <person name="Yang D."/>
            <person name="Bader C.D."/>
            <person name="Teijaro C.N."/>
            <person name="Fluegel L."/>
            <person name="Davis C.M."/>
            <person name="Simpson J.R."/>
            <person name="Lauterbach L."/>
            <person name="Steele A.D."/>
            <person name="Gui C."/>
            <person name="Meng S."/>
            <person name="Li G."/>
            <person name="Viehrig K."/>
            <person name="Ye F."/>
            <person name="Su P."/>
            <person name="Kiefer A.F."/>
            <person name="Nichols A."/>
            <person name="Cepeda A.J."/>
            <person name="Yan W."/>
            <person name="Fan B."/>
            <person name="Jiang Y."/>
            <person name="Adhikari A."/>
            <person name="Zheng C.-J."/>
            <person name="Schuster L."/>
            <person name="Cowan T.M."/>
            <person name="Smanski M.J."/>
            <person name="Chevrette M.G."/>
            <person name="De Carvalho L.P.S."/>
            <person name="Shen B."/>
        </authorList>
    </citation>
    <scope>NUCLEOTIDE SEQUENCE [LARGE SCALE GENOMIC DNA]</scope>
    <source>
        <strain evidence="1 2">NPDC003040</strain>
    </source>
</reference>
<protein>
    <submittedName>
        <fullName evidence="1">Nucleotidyl transferase AbiEii/AbiGii toxin family protein</fullName>
    </submittedName>
</protein>
<dbReference type="RefSeq" id="WP_387722182.1">
    <property type="nucleotide sequence ID" value="NZ_JBIAPI010000008.1"/>
</dbReference>
<dbReference type="Gene3D" id="3.30.460.40">
    <property type="match status" value="1"/>
</dbReference>
<dbReference type="SUPFAM" id="SSF81301">
    <property type="entry name" value="Nucleotidyltransferase"/>
    <property type="match status" value="1"/>
</dbReference>
<dbReference type="InterPro" id="IPR014942">
    <property type="entry name" value="AbiEii"/>
</dbReference>
<evidence type="ECO:0000313" key="2">
    <source>
        <dbReference type="Proteomes" id="UP001601948"/>
    </source>
</evidence>
<keyword evidence="1" id="KW-0808">Transferase</keyword>
<name>A0ABW6QZN5_9NOCA</name>
<dbReference type="GO" id="GO:0016740">
    <property type="term" value="F:transferase activity"/>
    <property type="evidence" value="ECO:0007669"/>
    <property type="project" value="UniProtKB-KW"/>
</dbReference>
<dbReference type="InterPro" id="IPR043519">
    <property type="entry name" value="NT_sf"/>
</dbReference>
<proteinExistence type="predicted"/>
<dbReference type="Pfam" id="PF08843">
    <property type="entry name" value="AbiEii"/>
    <property type="match status" value="1"/>
</dbReference>
<sequence length="194" mass="20704">MNQLEAALRRAASDLGRHGYGWALVGGFAVSARSAPRFTHDIDVAVAVADDRSAEELVRLLIGEGYGFYASVEHDNGRLATVRLIRAIDGVSVLVDILFASSGIEPEIVQAAENLEIVAGLTLPVATTGHLIALKLLARDDVSRPQDLADLRGLLEAATPDDVSQAEEAVDLITERGFNRDRDLRAALHALTSA</sequence>
<gene>
    <name evidence="1" type="ORF">ACFYV7_28290</name>
</gene>
<comment type="caution">
    <text evidence="1">The sequence shown here is derived from an EMBL/GenBank/DDBJ whole genome shotgun (WGS) entry which is preliminary data.</text>
</comment>
<keyword evidence="2" id="KW-1185">Reference proteome</keyword>
<dbReference type="Proteomes" id="UP001601948">
    <property type="component" value="Unassembled WGS sequence"/>
</dbReference>
<evidence type="ECO:0000313" key="1">
    <source>
        <dbReference type="EMBL" id="MFF3226725.1"/>
    </source>
</evidence>
<dbReference type="EMBL" id="JBIAPI010000008">
    <property type="protein sequence ID" value="MFF3226725.1"/>
    <property type="molecule type" value="Genomic_DNA"/>
</dbReference>
<accession>A0ABW6QZN5</accession>